<protein>
    <submittedName>
        <fullName evidence="8">GtrA family protein</fullName>
    </submittedName>
</protein>
<sequence>MGAWRERLNGVTPSNRLRTALLKADGPFRQFLLFVMVGAAAAVVHYGTLIALAEGMTVPPVAASAAGFLAGGVVSYVLNYSHVFRSERSHAPTAAKFVAVAAVGLTLNSAILWALIHGASLHYLPAQIIATGLVMVWSFAANRYWTFGAGPAAP</sequence>
<dbReference type="PANTHER" id="PTHR38459">
    <property type="entry name" value="PROPHAGE BACTOPRENOL-LINKED GLUCOSE TRANSLOCASE HOMOLOG"/>
    <property type="match status" value="1"/>
</dbReference>
<comment type="caution">
    <text evidence="8">The sequence shown here is derived from an EMBL/GenBank/DDBJ whole genome shotgun (WGS) entry which is preliminary data.</text>
</comment>
<evidence type="ECO:0000313" key="9">
    <source>
        <dbReference type="Proteomes" id="UP000280346"/>
    </source>
</evidence>
<evidence type="ECO:0000256" key="1">
    <source>
        <dbReference type="ARBA" id="ARBA00004141"/>
    </source>
</evidence>
<feature type="domain" description="GtrA/DPMS transmembrane" evidence="7">
    <location>
        <begin position="34"/>
        <end position="147"/>
    </location>
</feature>
<name>A0A433J473_9PROT</name>
<dbReference type="InterPro" id="IPR051401">
    <property type="entry name" value="GtrA_CellWall_Glycosyl"/>
</dbReference>
<dbReference type="EMBL" id="RZIJ01000019">
    <property type="protein sequence ID" value="RUQ66778.1"/>
    <property type="molecule type" value="Genomic_DNA"/>
</dbReference>
<evidence type="ECO:0000256" key="5">
    <source>
        <dbReference type="ARBA" id="ARBA00023136"/>
    </source>
</evidence>
<evidence type="ECO:0000256" key="4">
    <source>
        <dbReference type="ARBA" id="ARBA00022989"/>
    </source>
</evidence>
<proteinExistence type="inferred from homology"/>
<reference evidence="8 9" key="1">
    <citation type="submission" date="2018-12" db="EMBL/GenBank/DDBJ databases">
        <authorList>
            <person name="Yang Y."/>
        </authorList>
    </citation>
    <scope>NUCLEOTIDE SEQUENCE [LARGE SCALE GENOMIC DNA]</scope>
    <source>
        <strain evidence="8 9">GSF71</strain>
    </source>
</reference>
<organism evidence="8 9">
    <name type="scientific">Azospirillum doebereinerae</name>
    <dbReference type="NCBI Taxonomy" id="92933"/>
    <lineage>
        <taxon>Bacteria</taxon>
        <taxon>Pseudomonadati</taxon>
        <taxon>Pseudomonadota</taxon>
        <taxon>Alphaproteobacteria</taxon>
        <taxon>Rhodospirillales</taxon>
        <taxon>Azospirillaceae</taxon>
        <taxon>Azospirillum</taxon>
    </lineage>
</organism>
<evidence type="ECO:0000256" key="6">
    <source>
        <dbReference type="SAM" id="Phobius"/>
    </source>
</evidence>
<feature type="transmembrane region" description="Helical" evidence="6">
    <location>
        <begin position="97"/>
        <end position="116"/>
    </location>
</feature>
<feature type="transmembrane region" description="Helical" evidence="6">
    <location>
        <begin position="58"/>
        <end position="77"/>
    </location>
</feature>
<gene>
    <name evidence="8" type="ORF">EJ913_21565</name>
</gene>
<keyword evidence="4 6" id="KW-1133">Transmembrane helix</keyword>
<dbReference type="InterPro" id="IPR007267">
    <property type="entry name" value="GtrA_DPMS_TM"/>
</dbReference>
<keyword evidence="9" id="KW-1185">Reference proteome</keyword>
<dbReference type="GO" id="GO:0000271">
    <property type="term" value="P:polysaccharide biosynthetic process"/>
    <property type="evidence" value="ECO:0007669"/>
    <property type="project" value="InterPro"/>
</dbReference>
<dbReference type="OrthoDB" id="5422757at2"/>
<dbReference type="Proteomes" id="UP000280346">
    <property type="component" value="Unassembled WGS sequence"/>
</dbReference>
<feature type="transmembrane region" description="Helical" evidence="6">
    <location>
        <begin position="122"/>
        <end position="140"/>
    </location>
</feature>
<feature type="transmembrane region" description="Helical" evidence="6">
    <location>
        <begin position="31"/>
        <end position="52"/>
    </location>
</feature>
<dbReference type="AlphaFoldDB" id="A0A433J473"/>
<evidence type="ECO:0000256" key="3">
    <source>
        <dbReference type="ARBA" id="ARBA00022692"/>
    </source>
</evidence>
<evidence type="ECO:0000259" key="7">
    <source>
        <dbReference type="Pfam" id="PF04138"/>
    </source>
</evidence>
<dbReference type="GO" id="GO:0005886">
    <property type="term" value="C:plasma membrane"/>
    <property type="evidence" value="ECO:0007669"/>
    <property type="project" value="TreeGrafter"/>
</dbReference>
<keyword evidence="5 6" id="KW-0472">Membrane</keyword>
<dbReference type="PANTHER" id="PTHR38459:SF1">
    <property type="entry name" value="PROPHAGE BACTOPRENOL-LINKED GLUCOSE TRANSLOCASE HOMOLOG"/>
    <property type="match status" value="1"/>
</dbReference>
<accession>A0A433J473</accession>
<comment type="subcellular location">
    <subcellularLocation>
        <location evidence="1">Membrane</location>
        <topology evidence="1">Multi-pass membrane protein</topology>
    </subcellularLocation>
</comment>
<keyword evidence="3 6" id="KW-0812">Transmembrane</keyword>
<comment type="similarity">
    <text evidence="2">Belongs to the GtrA family.</text>
</comment>
<evidence type="ECO:0000256" key="2">
    <source>
        <dbReference type="ARBA" id="ARBA00009399"/>
    </source>
</evidence>
<evidence type="ECO:0000313" key="8">
    <source>
        <dbReference type="EMBL" id="RUQ66778.1"/>
    </source>
</evidence>
<dbReference type="Pfam" id="PF04138">
    <property type="entry name" value="GtrA_DPMS_TM"/>
    <property type="match status" value="1"/>
</dbReference>